<evidence type="ECO:0000313" key="2">
    <source>
        <dbReference type="EMBL" id="KAE9383576.1"/>
    </source>
</evidence>
<dbReference type="Proteomes" id="UP000799118">
    <property type="component" value="Unassembled WGS sequence"/>
</dbReference>
<proteinExistence type="predicted"/>
<evidence type="ECO:0000256" key="1">
    <source>
        <dbReference type="SAM" id="Phobius"/>
    </source>
</evidence>
<keyword evidence="1" id="KW-0812">Transmembrane</keyword>
<name>A0A6A4GDF5_9AGAR</name>
<feature type="transmembrane region" description="Helical" evidence="1">
    <location>
        <begin position="192"/>
        <end position="216"/>
    </location>
</feature>
<protein>
    <submittedName>
        <fullName evidence="2">Uncharacterized protein</fullName>
    </submittedName>
</protein>
<organism evidence="2 3">
    <name type="scientific">Gymnopus androsaceus JB14</name>
    <dbReference type="NCBI Taxonomy" id="1447944"/>
    <lineage>
        <taxon>Eukaryota</taxon>
        <taxon>Fungi</taxon>
        <taxon>Dikarya</taxon>
        <taxon>Basidiomycota</taxon>
        <taxon>Agaricomycotina</taxon>
        <taxon>Agaricomycetes</taxon>
        <taxon>Agaricomycetidae</taxon>
        <taxon>Agaricales</taxon>
        <taxon>Marasmiineae</taxon>
        <taxon>Omphalotaceae</taxon>
        <taxon>Gymnopus</taxon>
    </lineage>
</organism>
<feature type="transmembrane region" description="Helical" evidence="1">
    <location>
        <begin position="153"/>
        <end position="171"/>
    </location>
</feature>
<dbReference type="AlphaFoldDB" id="A0A6A4GDF5"/>
<reference evidence="2" key="1">
    <citation type="journal article" date="2019" name="Environ. Microbiol.">
        <title>Fungal ecological strategies reflected in gene transcription - a case study of two litter decomposers.</title>
        <authorList>
            <person name="Barbi F."/>
            <person name="Kohler A."/>
            <person name="Barry K."/>
            <person name="Baskaran P."/>
            <person name="Daum C."/>
            <person name="Fauchery L."/>
            <person name="Ihrmark K."/>
            <person name="Kuo A."/>
            <person name="LaButti K."/>
            <person name="Lipzen A."/>
            <person name="Morin E."/>
            <person name="Grigoriev I.V."/>
            <person name="Henrissat B."/>
            <person name="Lindahl B."/>
            <person name="Martin F."/>
        </authorList>
    </citation>
    <scope>NUCLEOTIDE SEQUENCE</scope>
    <source>
        <strain evidence="2">JB14</strain>
    </source>
</reference>
<dbReference type="EMBL" id="ML770400">
    <property type="protein sequence ID" value="KAE9383576.1"/>
    <property type="molecule type" value="Genomic_DNA"/>
</dbReference>
<dbReference type="OrthoDB" id="2744793at2759"/>
<accession>A0A6A4GDF5</accession>
<keyword evidence="1" id="KW-1133">Transmembrane helix</keyword>
<keyword evidence="3" id="KW-1185">Reference proteome</keyword>
<keyword evidence="1" id="KW-0472">Membrane</keyword>
<evidence type="ECO:0000313" key="3">
    <source>
        <dbReference type="Proteomes" id="UP000799118"/>
    </source>
</evidence>
<feature type="transmembrane region" description="Helical" evidence="1">
    <location>
        <begin position="236"/>
        <end position="255"/>
    </location>
</feature>
<sequence>MFHILILTPKYLKLLCREKENKGCAHKALIALLLAGFSMTAVSTSTSAAANLIQVKSSLVALFSGGLIVQEMAATNLNITVISILEVWSEHLIFLIADTAIVWRAWALWAENKLITWTLLIILLGDIGVNTVDAIADTKEAIHSNSNSLTLDALSAAMNLTANIVATLLIAHRARIHDQSTHALLRNKKTQVEAILLLMVESGAFFGLVQVTSIIFSTLDIHAAKFSAVHNADSCLGVLYIYTAALNPVALIILIQTGNTYDHSFHLEDVTSVPNVG</sequence>
<gene>
    <name evidence="2" type="ORF">BT96DRAFT_34241</name>
</gene>